<dbReference type="PANTHER" id="PTHR43784">
    <property type="entry name" value="GDSL-LIKE LIPASE/ACYLHYDROLASE, PUTATIVE (AFU_ORTHOLOGUE AFUA_2G00820)-RELATED"/>
    <property type="match status" value="1"/>
</dbReference>
<dbReference type="Pfam" id="PF13472">
    <property type="entry name" value="Lipase_GDSL_2"/>
    <property type="match status" value="1"/>
</dbReference>
<accession>A0A919TBP9</accession>
<dbReference type="Proteomes" id="UP000677082">
    <property type="component" value="Unassembled WGS sequence"/>
</dbReference>
<evidence type="ECO:0000259" key="2">
    <source>
        <dbReference type="Pfam" id="PF13472"/>
    </source>
</evidence>
<dbReference type="InterPro" id="IPR013830">
    <property type="entry name" value="SGNH_hydro"/>
</dbReference>
<evidence type="ECO:0000256" key="1">
    <source>
        <dbReference type="SAM" id="SignalP"/>
    </source>
</evidence>
<comment type="caution">
    <text evidence="3">The sequence shown here is derived from an EMBL/GenBank/DDBJ whole genome shotgun (WGS) entry which is preliminary data.</text>
</comment>
<keyword evidence="3" id="KW-0378">Hydrolase</keyword>
<reference evidence="3 4" key="1">
    <citation type="submission" date="2021-03" db="EMBL/GenBank/DDBJ databases">
        <title>Whole genome shotgun sequence of Actinoplanes toevensis NBRC 105298.</title>
        <authorList>
            <person name="Komaki H."/>
            <person name="Tamura T."/>
        </authorList>
    </citation>
    <scope>NUCLEOTIDE SEQUENCE [LARGE SCALE GENOMIC DNA]</scope>
    <source>
        <strain evidence="3 4">NBRC 105298</strain>
    </source>
</reference>
<evidence type="ECO:0000313" key="3">
    <source>
        <dbReference type="EMBL" id="GIM92625.1"/>
    </source>
</evidence>
<organism evidence="3 4">
    <name type="scientific">Paractinoplanes toevensis</name>
    <dbReference type="NCBI Taxonomy" id="571911"/>
    <lineage>
        <taxon>Bacteria</taxon>
        <taxon>Bacillati</taxon>
        <taxon>Actinomycetota</taxon>
        <taxon>Actinomycetes</taxon>
        <taxon>Micromonosporales</taxon>
        <taxon>Micromonosporaceae</taxon>
        <taxon>Paractinoplanes</taxon>
    </lineage>
</organism>
<dbReference type="AlphaFoldDB" id="A0A919TBP9"/>
<gene>
    <name evidence="3" type="ORF">Ato02nite_044180</name>
</gene>
<dbReference type="EMBL" id="BOQN01000058">
    <property type="protein sequence ID" value="GIM92625.1"/>
    <property type="molecule type" value="Genomic_DNA"/>
</dbReference>
<dbReference type="SUPFAM" id="SSF52266">
    <property type="entry name" value="SGNH hydrolase"/>
    <property type="match status" value="1"/>
</dbReference>
<sequence length="438" mass="45187">MEVVTVRFVSRRWITGLLVALVTVPTLSAANSAGAVGGAAVAHGAAGVWSASLEGVHGVSPDATVRQIARVSVPGSGIRVRLGNPFGSTPVVVREAWLGRPIAPGAPKLVNGSNKRLTFRGARSVTIAPGQSVISDSVPVTVQAQQDVAVSIYAPGSPVNDHTFPPFAYDPPASYIGTGGNTAADPSDASFPGYPVIPGNTSSTAAGYHPGQTWWLDLVTADRPAAKGTLVTLGDSITDGYNASGPPGQRWTDVLADRLNALPASARVAVANAGISGNTVSVQPNPYDPTGQCCGPPAPQRLDRDVFSVPGLRTVLLLEGTNDLGGGDNAPPASSAQVIGAMRGIADRVHGRHLRIVGATILPMCNAAGSDKENNRLAVNEWIRTSGVFDEVLDFDAVLRDPADPTVMIADLRNDCYHPNAAGDAMLGRYIPLSAVLA</sequence>
<dbReference type="Gene3D" id="3.40.50.1110">
    <property type="entry name" value="SGNH hydrolase"/>
    <property type="match status" value="1"/>
</dbReference>
<dbReference type="PANTHER" id="PTHR43784:SF2">
    <property type="entry name" value="GDSL-LIKE LIPASE_ACYLHYDROLASE, PUTATIVE (AFU_ORTHOLOGUE AFUA_2G00820)-RELATED"/>
    <property type="match status" value="1"/>
</dbReference>
<dbReference type="InterPro" id="IPR053140">
    <property type="entry name" value="GDSL_Rv0518-like"/>
</dbReference>
<feature type="domain" description="SGNH hydrolase-type esterase" evidence="2">
    <location>
        <begin position="233"/>
        <end position="424"/>
    </location>
</feature>
<keyword evidence="4" id="KW-1185">Reference proteome</keyword>
<evidence type="ECO:0000313" key="4">
    <source>
        <dbReference type="Proteomes" id="UP000677082"/>
    </source>
</evidence>
<dbReference type="GO" id="GO:0016787">
    <property type="term" value="F:hydrolase activity"/>
    <property type="evidence" value="ECO:0007669"/>
    <property type="project" value="UniProtKB-KW"/>
</dbReference>
<dbReference type="InterPro" id="IPR036514">
    <property type="entry name" value="SGNH_hydro_sf"/>
</dbReference>
<name>A0A919TBP9_9ACTN</name>
<protein>
    <submittedName>
        <fullName evidence="3">SGNH hydrolase</fullName>
    </submittedName>
</protein>
<proteinExistence type="predicted"/>
<feature type="chain" id="PRO_5038994064" evidence="1">
    <location>
        <begin position="30"/>
        <end position="438"/>
    </location>
</feature>
<feature type="signal peptide" evidence="1">
    <location>
        <begin position="1"/>
        <end position="29"/>
    </location>
</feature>
<keyword evidence="1" id="KW-0732">Signal</keyword>